<reference evidence="1 2" key="1">
    <citation type="submission" date="2017-04" db="EMBL/GenBank/DDBJ databases">
        <authorList>
            <person name="Afonso C.L."/>
            <person name="Miller P.J."/>
            <person name="Scott M.A."/>
            <person name="Spackman E."/>
            <person name="Goraichik I."/>
            <person name="Dimitrov K.M."/>
            <person name="Suarez D.L."/>
            <person name="Swayne D.E."/>
        </authorList>
    </citation>
    <scope>NUCLEOTIDE SEQUENCE [LARGE SCALE GENOMIC DNA]</scope>
    <source>
        <strain evidence="1 2">CGMCC 1.12708</strain>
    </source>
</reference>
<keyword evidence="2" id="KW-1185">Reference proteome</keyword>
<dbReference type="EMBL" id="FWXS01000010">
    <property type="protein sequence ID" value="SMC84485.1"/>
    <property type="molecule type" value="Genomic_DNA"/>
</dbReference>
<accession>A0A1W2CGV1</accession>
<organism evidence="1 2">
    <name type="scientific">Moheibacter sediminis</name>
    <dbReference type="NCBI Taxonomy" id="1434700"/>
    <lineage>
        <taxon>Bacteria</taxon>
        <taxon>Pseudomonadati</taxon>
        <taxon>Bacteroidota</taxon>
        <taxon>Flavobacteriia</taxon>
        <taxon>Flavobacteriales</taxon>
        <taxon>Weeksellaceae</taxon>
        <taxon>Moheibacter</taxon>
    </lineage>
</organism>
<dbReference type="Proteomes" id="UP000192393">
    <property type="component" value="Unassembled WGS sequence"/>
</dbReference>
<gene>
    <name evidence="1" type="ORF">SAMN06296427_11076</name>
</gene>
<evidence type="ECO:0000313" key="1">
    <source>
        <dbReference type="EMBL" id="SMC84485.1"/>
    </source>
</evidence>
<proteinExistence type="predicted"/>
<protein>
    <submittedName>
        <fullName evidence="1">Uncharacterized protein</fullName>
    </submittedName>
</protein>
<evidence type="ECO:0000313" key="2">
    <source>
        <dbReference type="Proteomes" id="UP000192393"/>
    </source>
</evidence>
<name>A0A1W2CGV1_9FLAO</name>
<dbReference type="AlphaFoldDB" id="A0A1W2CGV1"/>
<sequence length="36" mass="3994">MNYGKVNKRLWTVLLAILALLFLAAIVVLDSGKVHI</sequence>